<evidence type="ECO:0000259" key="4">
    <source>
        <dbReference type="Pfam" id="PF13458"/>
    </source>
</evidence>
<evidence type="ECO:0000256" key="3">
    <source>
        <dbReference type="SAM" id="SignalP"/>
    </source>
</evidence>
<dbReference type="EMBL" id="LN899827">
    <property type="protein sequence ID" value="CUV44067.1"/>
    <property type="molecule type" value="Genomic_DNA"/>
</dbReference>
<name>A0A0S4WB84_RALSL</name>
<dbReference type="PANTHER" id="PTHR47235:SF1">
    <property type="entry name" value="BLR6548 PROTEIN"/>
    <property type="match status" value="1"/>
</dbReference>
<proteinExistence type="inferred from homology"/>
<dbReference type="InterPro" id="IPR028081">
    <property type="entry name" value="Leu-bd"/>
</dbReference>
<dbReference type="PANTHER" id="PTHR47235">
    <property type="entry name" value="BLR6548 PROTEIN"/>
    <property type="match status" value="1"/>
</dbReference>
<dbReference type="AlphaFoldDB" id="A0A0S4WB84"/>
<evidence type="ECO:0000256" key="1">
    <source>
        <dbReference type="ARBA" id="ARBA00010062"/>
    </source>
</evidence>
<gene>
    <name evidence="5" type="ORF">TO10_v1_120186</name>
</gene>
<feature type="chain" id="PRO_5006629168" description="Leucine-binding protein domain-containing protein" evidence="3">
    <location>
        <begin position="23"/>
        <end position="380"/>
    </location>
</feature>
<dbReference type="SUPFAM" id="SSF53822">
    <property type="entry name" value="Periplasmic binding protein-like I"/>
    <property type="match status" value="1"/>
</dbReference>
<dbReference type="InterPro" id="IPR028082">
    <property type="entry name" value="Peripla_BP_I"/>
</dbReference>
<accession>A0A0S4WB84</accession>
<reference evidence="5" key="1">
    <citation type="submission" date="2015-10" db="EMBL/GenBank/DDBJ databases">
        <authorList>
            <person name="Gilbert D.G."/>
        </authorList>
    </citation>
    <scope>NUCLEOTIDE SEQUENCE</scope>
    <source>
        <strain evidence="5">Phyl III-seqv23</strain>
    </source>
</reference>
<feature type="domain" description="Leucine-binding protein" evidence="4">
    <location>
        <begin position="26"/>
        <end position="348"/>
    </location>
</feature>
<evidence type="ECO:0000256" key="2">
    <source>
        <dbReference type="ARBA" id="ARBA00022729"/>
    </source>
</evidence>
<feature type="signal peptide" evidence="3">
    <location>
        <begin position="1"/>
        <end position="22"/>
    </location>
</feature>
<comment type="similarity">
    <text evidence="1">Belongs to the leucine-binding protein family.</text>
</comment>
<sequence length="380" mass="40383">MPKRLAVLPAVVAALSTGQARADVLTVAQVLPLEGSVELSTRAIADAADIYLRKVNQAGGINGHIIKLVTVDASSSLDTSLQRVGSVVRQHRPVALLNYYGSVRTQALIKSGLLAINRVPVVGAVVSSTSVRQDPENGWVFYVRAGLQAEAEKMVRQTVSLGGRRVAILYQDDTFGEDGMRKSTDALHASGLTPVLTATMPTNMLDNAELIKLAEDVLRANASAVLAFSDSVYIAGFLRTYRERGGIAVVTTSSTPSADELVRASSAELAQGVCIAEVLPPLFKQNTRLTRSFTADMVAGGRADLARSTTALEGYASARLLVAVLRTITGPVTGEAVRTALQTRGPFDIGDFELRYGPSQYEGSRYVEIGIIGRAGRVLN</sequence>
<dbReference type="Gene3D" id="3.40.50.2300">
    <property type="match status" value="2"/>
</dbReference>
<keyword evidence="2 3" id="KW-0732">Signal</keyword>
<protein>
    <recommendedName>
        <fullName evidence="4">Leucine-binding protein domain-containing protein</fullName>
    </recommendedName>
</protein>
<evidence type="ECO:0000313" key="5">
    <source>
        <dbReference type="EMBL" id="CUV44067.1"/>
    </source>
</evidence>
<organism evidence="5">
    <name type="scientific">Ralstonia solanacearum</name>
    <name type="common">Pseudomonas solanacearum</name>
    <dbReference type="NCBI Taxonomy" id="305"/>
    <lineage>
        <taxon>Bacteria</taxon>
        <taxon>Pseudomonadati</taxon>
        <taxon>Pseudomonadota</taxon>
        <taxon>Betaproteobacteria</taxon>
        <taxon>Burkholderiales</taxon>
        <taxon>Burkholderiaceae</taxon>
        <taxon>Ralstonia</taxon>
        <taxon>Ralstonia solanacearum species complex</taxon>
    </lineage>
</organism>
<dbReference type="Pfam" id="PF13458">
    <property type="entry name" value="Peripla_BP_6"/>
    <property type="match status" value="1"/>
</dbReference>